<name>A0AAW0DUC1_9AGAR</name>
<comment type="caution">
    <text evidence="3">The sequence shown here is derived from an EMBL/GenBank/DDBJ whole genome shotgun (WGS) entry which is preliminary data.</text>
</comment>
<reference evidence="3 4" key="1">
    <citation type="submission" date="2024-01" db="EMBL/GenBank/DDBJ databases">
        <title>A draft genome for a cacao thread blight-causing isolate of Paramarasmius palmivorus.</title>
        <authorList>
            <person name="Baruah I.K."/>
            <person name="Bukari Y."/>
            <person name="Amoako-Attah I."/>
            <person name="Meinhardt L.W."/>
            <person name="Bailey B.A."/>
            <person name="Cohen S.P."/>
        </authorList>
    </citation>
    <scope>NUCLEOTIDE SEQUENCE [LARGE SCALE GENOMIC DNA]</scope>
    <source>
        <strain evidence="3 4">GH-12</strain>
    </source>
</reference>
<sequence>MAKQRVVQLEHEKEELERSCSVLKRKLEAEEALLNSQLGSLHKLSESTSPSHPSASAYLFASELPCPQQWLDISTSATTPIENHDHHEVLSPAPKRQRKAKAVPSAPLRRSRRRRSSYTRS</sequence>
<keyword evidence="1" id="KW-0175">Coiled coil</keyword>
<evidence type="ECO:0000313" key="4">
    <source>
        <dbReference type="Proteomes" id="UP001383192"/>
    </source>
</evidence>
<evidence type="ECO:0000256" key="2">
    <source>
        <dbReference type="SAM" id="MobiDB-lite"/>
    </source>
</evidence>
<dbReference type="AlphaFoldDB" id="A0AAW0DUC1"/>
<gene>
    <name evidence="3" type="ORF">VNI00_003004</name>
</gene>
<organism evidence="3 4">
    <name type="scientific">Paramarasmius palmivorus</name>
    <dbReference type="NCBI Taxonomy" id="297713"/>
    <lineage>
        <taxon>Eukaryota</taxon>
        <taxon>Fungi</taxon>
        <taxon>Dikarya</taxon>
        <taxon>Basidiomycota</taxon>
        <taxon>Agaricomycotina</taxon>
        <taxon>Agaricomycetes</taxon>
        <taxon>Agaricomycetidae</taxon>
        <taxon>Agaricales</taxon>
        <taxon>Marasmiineae</taxon>
        <taxon>Marasmiaceae</taxon>
        <taxon>Paramarasmius</taxon>
    </lineage>
</organism>
<evidence type="ECO:0000256" key="1">
    <source>
        <dbReference type="SAM" id="Coils"/>
    </source>
</evidence>
<proteinExistence type="predicted"/>
<dbReference type="Proteomes" id="UP001383192">
    <property type="component" value="Unassembled WGS sequence"/>
</dbReference>
<feature type="compositionally biased region" description="Basic residues" evidence="2">
    <location>
        <begin position="109"/>
        <end position="121"/>
    </location>
</feature>
<dbReference type="EMBL" id="JAYKXP010000007">
    <property type="protein sequence ID" value="KAK7056449.1"/>
    <property type="molecule type" value="Genomic_DNA"/>
</dbReference>
<protein>
    <submittedName>
        <fullName evidence="3">Uncharacterized protein</fullName>
    </submittedName>
</protein>
<feature type="region of interest" description="Disordered" evidence="2">
    <location>
        <begin position="75"/>
        <end position="121"/>
    </location>
</feature>
<evidence type="ECO:0000313" key="3">
    <source>
        <dbReference type="EMBL" id="KAK7056449.1"/>
    </source>
</evidence>
<accession>A0AAW0DUC1</accession>
<keyword evidence="4" id="KW-1185">Reference proteome</keyword>
<feature type="coiled-coil region" evidence="1">
    <location>
        <begin position="6"/>
        <end position="33"/>
    </location>
</feature>